<dbReference type="STRING" id="1447875.A0A2B7YCN6"/>
<dbReference type="Proteomes" id="UP000223968">
    <property type="component" value="Unassembled WGS sequence"/>
</dbReference>
<keyword evidence="1" id="KW-0732">Signal</keyword>
<name>A0A2B7YCN6_9EURO</name>
<evidence type="ECO:0000313" key="3">
    <source>
        <dbReference type="Proteomes" id="UP000223968"/>
    </source>
</evidence>
<proteinExistence type="predicted"/>
<feature type="signal peptide" evidence="1">
    <location>
        <begin position="1"/>
        <end position="27"/>
    </location>
</feature>
<accession>A0A2B7YCN6</accession>
<gene>
    <name evidence="2" type="ORF">AJ79_00262</name>
</gene>
<sequence>MDSRRIFIMKLLFVILAVALVITVSPAGDPLNNEMWVHIGRGWRARRRTTTHHVYLICTSESLRILERGGDIRFAEPLNTISDTVIGFDKREEDDDEGPCESSCAPNVSFKTDAKRGLPSDSNHTLWERDMELPEGLDPTAMDDFMRNEIPQAEEIVWQVREGTDMNTAIIQSYQTPNAFSLGVAGLCGCTSLWIISRQGVYATHYWESISFRPDRIWKLNSKESTRSVFDRTVTEGLRNGIGAGAEIQQARLDPALLGDQNIRGYIVRPEKSCGKKPRVNGYSHWWKLIRSTVSEIIPALDPTIYPDRWRDIVYNRRDRNDMDLINRAYGHVLFKYDPDHNGKRKAALWVEHNAVPYHDDEW</sequence>
<organism evidence="2 3">
    <name type="scientific">Helicocarpus griseus UAMH5409</name>
    <dbReference type="NCBI Taxonomy" id="1447875"/>
    <lineage>
        <taxon>Eukaryota</taxon>
        <taxon>Fungi</taxon>
        <taxon>Dikarya</taxon>
        <taxon>Ascomycota</taxon>
        <taxon>Pezizomycotina</taxon>
        <taxon>Eurotiomycetes</taxon>
        <taxon>Eurotiomycetidae</taxon>
        <taxon>Onygenales</taxon>
        <taxon>Ajellomycetaceae</taxon>
        <taxon>Helicocarpus</taxon>
    </lineage>
</organism>
<reference evidence="2 3" key="1">
    <citation type="submission" date="2017-10" db="EMBL/GenBank/DDBJ databases">
        <title>Comparative genomics in systemic dimorphic fungi from Ajellomycetaceae.</title>
        <authorList>
            <person name="Munoz J.F."/>
            <person name="Mcewen J.G."/>
            <person name="Clay O.K."/>
            <person name="Cuomo C.A."/>
        </authorList>
    </citation>
    <scope>NUCLEOTIDE SEQUENCE [LARGE SCALE GENOMIC DNA]</scope>
    <source>
        <strain evidence="2 3">UAMH5409</strain>
    </source>
</reference>
<evidence type="ECO:0000256" key="1">
    <source>
        <dbReference type="SAM" id="SignalP"/>
    </source>
</evidence>
<protein>
    <submittedName>
        <fullName evidence="2">Uncharacterized protein</fullName>
    </submittedName>
</protein>
<comment type="caution">
    <text evidence="2">The sequence shown here is derived from an EMBL/GenBank/DDBJ whole genome shotgun (WGS) entry which is preliminary data.</text>
</comment>
<dbReference type="EMBL" id="PDNB01000002">
    <property type="protein sequence ID" value="PGH18849.1"/>
    <property type="molecule type" value="Genomic_DNA"/>
</dbReference>
<dbReference type="AlphaFoldDB" id="A0A2B7YCN6"/>
<dbReference type="OrthoDB" id="3886018at2759"/>
<keyword evidence="3" id="KW-1185">Reference proteome</keyword>
<evidence type="ECO:0000313" key="2">
    <source>
        <dbReference type="EMBL" id="PGH18849.1"/>
    </source>
</evidence>
<feature type="chain" id="PRO_5012631913" evidence="1">
    <location>
        <begin position="28"/>
        <end position="363"/>
    </location>
</feature>